<dbReference type="Pfam" id="PF00083">
    <property type="entry name" value="Sugar_tr"/>
    <property type="match status" value="1"/>
</dbReference>
<proteinExistence type="inferred from homology"/>
<evidence type="ECO:0000256" key="2">
    <source>
        <dbReference type="ARBA" id="ARBA00010992"/>
    </source>
</evidence>
<evidence type="ECO:0000256" key="1">
    <source>
        <dbReference type="ARBA" id="ARBA00004141"/>
    </source>
</evidence>
<dbReference type="EMBL" id="SKBQ01000096">
    <property type="protein sequence ID" value="TPX07057.1"/>
    <property type="molecule type" value="Genomic_DNA"/>
</dbReference>
<feature type="transmembrane region" description="Helical" evidence="8">
    <location>
        <begin position="361"/>
        <end position="387"/>
    </location>
</feature>
<organism evidence="10 11">
    <name type="scientific">Thyridium curvatum</name>
    <dbReference type="NCBI Taxonomy" id="1093900"/>
    <lineage>
        <taxon>Eukaryota</taxon>
        <taxon>Fungi</taxon>
        <taxon>Dikarya</taxon>
        <taxon>Ascomycota</taxon>
        <taxon>Pezizomycotina</taxon>
        <taxon>Sordariomycetes</taxon>
        <taxon>Sordariomycetidae</taxon>
        <taxon>Thyridiales</taxon>
        <taxon>Thyridiaceae</taxon>
        <taxon>Thyridium</taxon>
    </lineage>
</organism>
<dbReference type="NCBIfam" id="TIGR00879">
    <property type="entry name" value="SP"/>
    <property type="match status" value="1"/>
</dbReference>
<evidence type="ECO:0000256" key="6">
    <source>
        <dbReference type="ARBA" id="ARBA00023136"/>
    </source>
</evidence>
<dbReference type="InterPro" id="IPR005828">
    <property type="entry name" value="MFS_sugar_transport-like"/>
</dbReference>
<dbReference type="GO" id="GO:0016020">
    <property type="term" value="C:membrane"/>
    <property type="evidence" value="ECO:0007669"/>
    <property type="project" value="UniProtKB-SubCell"/>
</dbReference>
<comment type="caution">
    <text evidence="10">The sequence shown here is derived from an EMBL/GenBank/DDBJ whole genome shotgun (WGS) entry which is preliminary data.</text>
</comment>
<dbReference type="PROSITE" id="PS00216">
    <property type="entry name" value="SUGAR_TRANSPORT_1"/>
    <property type="match status" value="1"/>
</dbReference>
<feature type="transmembrane region" description="Helical" evidence="8">
    <location>
        <begin position="306"/>
        <end position="323"/>
    </location>
</feature>
<feature type="transmembrane region" description="Helical" evidence="8">
    <location>
        <begin position="431"/>
        <end position="450"/>
    </location>
</feature>
<evidence type="ECO:0000256" key="5">
    <source>
        <dbReference type="ARBA" id="ARBA00022989"/>
    </source>
</evidence>
<comment type="subcellular location">
    <subcellularLocation>
        <location evidence="1">Membrane</location>
        <topology evidence="1">Multi-pass membrane protein</topology>
    </subcellularLocation>
</comment>
<protein>
    <recommendedName>
        <fullName evidence="9">Major facilitator superfamily (MFS) profile domain-containing protein</fullName>
    </recommendedName>
</protein>
<dbReference type="InterPro" id="IPR050360">
    <property type="entry name" value="MFS_Sugar_Transporters"/>
</dbReference>
<dbReference type="RefSeq" id="XP_030988768.1">
    <property type="nucleotide sequence ID" value="XM_031133731.1"/>
</dbReference>
<dbReference type="Proteomes" id="UP000319257">
    <property type="component" value="Unassembled WGS sequence"/>
</dbReference>
<evidence type="ECO:0000313" key="11">
    <source>
        <dbReference type="Proteomes" id="UP000319257"/>
    </source>
</evidence>
<accession>A0A507AJM7</accession>
<keyword evidence="11" id="KW-1185">Reference proteome</keyword>
<evidence type="ECO:0000259" key="9">
    <source>
        <dbReference type="PROSITE" id="PS50850"/>
    </source>
</evidence>
<feature type="domain" description="Major facilitator superfamily (MFS) profile" evidence="9">
    <location>
        <begin position="21"/>
        <end position="453"/>
    </location>
</feature>
<evidence type="ECO:0000313" key="10">
    <source>
        <dbReference type="EMBL" id="TPX07057.1"/>
    </source>
</evidence>
<feature type="transmembrane region" description="Helical" evidence="8">
    <location>
        <begin position="64"/>
        <end position="83"/>
    </location>
</feature>
<sequence>MSSRKISRLVPRDQKWLIVCLIAVSVVDSVLVGFDSSLMGSLNVMPTYSNYFTLTTTTKSLNTAISYVGGAAMSPFAGFLADWRGRRECVYWSALLALIGGVIQGSAQNIGMFIAGRCVVGAGMGLAQTAAPTLVAETTPVKYRGFALGLYYACWGVGTLLAAGVCYATQSLNSTYAWRIPSLLQAVPSLVCFGILQFVPESPRWLISHDRHEEAQEILGILNGGQHDEVLVQYHEIADTIAFEKEHNLSMVQALSKKSNRKRLLLTTTFSAIVMLPGTNIITFYFGDMLQGAGIRDPNTQLQINVILASWSLVIAVVSSWYADRLGRRWLCSASLALQIAFIFIFGGLTKVYGNSTDTSGIYGTIAVIFLYNAAYNWGITPLTVLYPPEVLSFEIRSVGMGFYTFTTKCCGLLVAMAVPFGLEAIGWKFYMVNGCFDVLMLLFVFSTWVETRGLSLEEVDSLFDKEKRAIVAEQVKEETKIELGQSTVVSKV</sequence>
<dbReference type="PROSITE" id="PS00217">
    <property type="entry name" value="SUGAR_TRANSPORT_2"/>
    <property type="match status" value="1"/>
</dbReference>
<dbReference type="InterPro" id="IPR036259">
    <property type="entry name" value="MFS_trans_sf"/>
</dbReference>
<dbReference type="OrthoDB" id="4540492at2759"/>
<dbReference type="PANTHER" id="PTHR48022">
    <property type="entry name" value="PLASTIDIC GLUCOSE TRANSPORTER 4"/>
    <property type="match status" value="1"/>
</dbReference>
<gene>
    <name evidence="10" type="ORF">E0L32_011045</name>
</gene>
<evidence type="ECO:0000256" key="7">
    <source>
        <dbReference type="RuleBase" id="RU003346"/>
    </source>
</evidence>
<evidence type="ECO:0000256" key="8">
    <source>
        <dbReference type="SAM" id="Phobius"/>
    </source>
</evidence>
<keyword evidence="6 8" id="KW-0472">Membrane</keyword>
<keyword evidence="3 7" id="KW-0813">Transport</keyword>
<feature type="transmembrane region" description="Helical" evidence="8">
    <location>
        <begin position="90"/>
        <end position="107"/>
    </location>
</feature>
<feature type="transmembrane region" description="Helical" evidence="8">
    <location>
        <begin position="148"/>
        <end position="170"/>
    </location>
</feature>
<dbReference type="InterPro" id="IPR003663">
    <property type="entry name" value="Sugar/inositol_transpt"/>
</dbReference>
<feature type="transmembrane region" description="Helical" evidence="8">
    <location>
        <begin position="16"/>
        <end position="34"/>
    </location>
</feature>
<dbReference type="GO" id="GO:0005351">
    <property type="term" value="F:carbohydrate:proton symporter activity"/>
    <property type="evidence" value="ECO:0007669"/>
    <property type="project" value="TreeGrafter"/>
</dbReference>
<keyword evidence="4 8" id="KW-0812">Transmembrane</keyword>
<dbReference type="Gene3D" id="1.20.1250.20">
    <property type="entry name" value="MFS general substrate transporter like domains"/>
    <property type="match status" value="1"/>
</dbReference>
<dbReference type="PROSITE" id="PS50850">
    <property type="entry name" value="MFS"/>
    <property type="match status" value="1"/>
</dbReference>
<dbReference type="InParanoid" id="A0A507AJM7"/>
<keyword evidence="5 8" id="KW-1133">Transmembrane helix</keyword>
<evidence type="ECO:0000256" key="3">
    <source>
        <dbReference type="ARBA" id="ARBA00022448"/>
    </source>
</evidence>
<evidence type="ECO:0000256" key="4">
    <source>
        <dbReference type="ARBA" id="ARBA00022692"/>
    </source>
</evidence>
<reference evidence="10 11" key="1">
    <citation type="submission" date="2019-06" db="EMBL/GenBank/DDBJ databases">
        <title>Draft genome sequence of the filamentous fungus Phialemoniopsis curvata isolated from diesel fuel.</title>
        <authorList>
            <person name="Varaljay V.A."/>
            <person name="Lyon W.J."/>
            <person name="Crouch A.L."/>
            <person name="Drake C.E."/>
            <person name="Hollomon J.M."/>
            <person name="Nadeau L.J."/>
            <person name="Nunn H.S."/>
            <person name="Stevenson B.S."/>
            <person name="Bojanowski C.L."/>
            <person name="Crookes-Goodson W.J."/>
        </authorList>
    </citation>
    <scope>NUCLEOTIDE SEQUENCE [LARGE SCALE GENOMIC DNA]</scope>
    <source>
        <strain evidence="10 11">D216</strain>
    </source>
</reference>
<feature type="transmembrane region" description="Helical" evidence="8">
    <location>
        <begin position="330"/>
        <end position="349"/>
    </location>
</feature>
<dbReference type="InterPro" id="IPR020846">
    <property type="entry name" value="MFS_dom"/>
</dbReference>
<dbReference type="SUPFAM" id="SSF103473">
    <property type="entry name" value="MFS general substrate transporter"/>
    <property type="match status" value="1"/>
</dbReference>
<feature type="transmembrane region" description="Helical" evidence="8">
    <location>
        <begin position="264"/>
        <end position="286"/>
    </location>
</feature>
<name>A0A507AJM7_9PEZI</name>
<dbReference type="PANTHER" id="PTHR48022:SF31">
    <property type="entry name" value="HEXOSE TRANSPORTER"/>
    <property type="match status" value="1"/>
</dbReference>
<comment type="similarity">
    <text evidence="2 7">Belongs to the major facilitator superfamily. Sugar transporter (TC 2.A.1.1) family.</text>
</comment>
<dbReference type="FunFam" id="1.20.1250.20:FF:000134">
    <property type="entry name" value="MFS sugar transporter protein"/>
    <property type="match status" value="1"/>
</dbReference>
<feature type="transmembrane region" description="Helical" evidence="8">
    <location>
        <begin position="399"/>
        <end position="419"/>
    </location>
</feature>
<dbReference type="InterPro" id="IPR005829">
    <property type="entry name" value="Sugar_transporter_CS"/>
</dbReference>
<dbReference type="AlphaFoldDB" id="A0A507AJM7"/>
<dbReference type="PRINTS" id="PR00171">
    <property type="entry name" value="SUGRTRNSPORT"/>
</dbReference>
<dbReference type="GeneID" id="41978492"/>